<evidence type="ECO:0000313" key="1">
    <source>
        <dbReference type="EMBL" id="GFO10687.1"/>
    </source>
</evidence>
<proteinExistence type="predicted"/>
<reference evidence="1 2" key="1">
    <citation type="journal article" date="2021" name="Elife">
        <title>Chloroplast acquisition without the gene transfer in kleptoplastic sea slugs, Plakobranchus ocellatus.</title>
        <authorList>
            <person name="Maeda T."/>
            <person name="Takahashi S."/>
            <person name="Yoshida T."/>
            <person name="Shimamura S."/>
            <person name="Takaki Y."/>
            <person name="Nagai Y."/>
            <person name="Toyoda A."/>
            <person name="Suzuki Y."/>
            <person name="Arimoto A."/>
            <person name="Ishii H."/>
            <person name="Satoh N."/>
            <person name="Nishiyama T."/>
            <person name="Hasebe M."/>
            <person name="Maruyama T."/>
            <person name="Minagawa J."/>
            <person name="Obokata J."/>
            <person name="Shigenobu S."/>
        </authorList>
    </citation>
    <scope>NUCLEOTIDE SEQUENCE [LARGE SCALE GENOMIC DNA]</scope>
</reference>
<sequence>MADSITIMIRMTGDPSCQNGVAASARPRLGSKTKLSSESHVEEAFYWRIYTASTYHCELGATLHRFQHLTHRFAQQTLL</sequence>
<keyword evidence="2" id="KW-1185">Reference proteome</keyword>
<dbReference type="EMBL" id="BLXT01004193">
    <property type="protein sequence ID" value="GFO10687.1"/>
    <property type="molecule type" value="Genomic_DNA"/>
</dbReference>
<dbReference type="Proteomes" id="UP000735302">
    <property type="component" value="Unassembled WGS sequence"/>
</dbReference>
<accession>A0AAV4ATP2</accession>
<gene>
    <name evidence="1" type="ORF">PoB_003719200</name>
</gene>
<comment type="caution">
    <text evidence="1">The sequence shown here is derived from an EMBL/GenBank/DDBJ whole genome shotgun (WGS) entry which is preliminary data.</text>
</comment>
<evidence type="ECO:0000313" key="2">
    <source>
        <dbReference type="Proteomes" id="UP000735302"/>
    </source>
</evidence>
<organism evidence="1 2">
    <name type="scientific">Plakobranchus ocellatus</name>
    <dbReference type="NCBI Taxonomy" id="259542"/>
    <lineage>
        <taxon>Eukaryota</taxon>
        <taxon>Metazoa</taxon>
        <taxon>Spiralia</taxon>
        <taxon>Lophotrochozoa</taxon>
        <taxon>Mollusca</taxon>
        <taxon>Gastropoda</taxon>
        <taxon>Heterobranchia</taxon>
        <taxon>Euthyneura</taxon>
        <taxon>Panpulmonata</taxon>
        <taxon>Sacoglossa</taxon>
        <taxon>Placobranchoidea</taxon>
        <taxon>Plakobranchidae</taxon>
        <taxon>Plakobranchus</taxon>
    </lineage>
</organism>
<dbReference type="AlphaFoldDB" id="A0AAV4ATP2"/>
<name>A0AAV4ATP2_9GAST</name>
<protein>
    <submittedName>
        <fullName evidence="1">Uncharacterized protein</fullName>
    </submittedName>
</protein>